<proteinExistence type="predicted"/>
<dbReference type="Proteomes" id="UP001443914">
    <property type="component" value="Unassembled WGS sequence"/>
</dbReference>
<dbReference type="EMBL" id="JBDFQZ010000011">
    <property type="protein sequence ID" value="KAK9675840.1"/>
    <property type="molecule type" value="Genomic_DNA"/>
</dbReference>
<name>A0AAW1HHC3_SAPOF</name>
<evidence type="ECO:0000313" key="2">
    <source>
        <dbReference type="Proteomes" id="UP001443914"/>
    </source>
</evidence>
<reference evidence="1" key="1">
    <citation type="submission" date="2024-03" db="EMBL/GenBank/DDBJ databases">
        <title>WGS assembly of Saponaria officinalis var. Norfolk2.</title>
        <authorList>
            <person name="Jenkins J."/>
            <person name="Shu S."/>
            <person name="Grimwood J."/>
            <person name="Barry K."/>
            <person name="Goodstein D."/>
            <person name="Schmutz J."/>
            <person name="Leebens-Mack J."/>
            <person name="Osbourn A."/>
        </authorList>
    </citation>
    <scope>NUCLEOTIDE SEQUENCE [LARGE SCALE GENOMIC DNA]</scope>
    <source>
        <strain evidence="1">JIC</strain>
    </source>
</reference>
<dbReference type="PANTHER" id="PTHR34222:SF99">
    <property type="entry name" value="PROTEIN, PUTATIVE-RELATED"/>
    <property type="match status" value="1"/>
</dbReference>
<organism evidence="1 2">
    <name type="scientific">Saponaria officinalis</name>
    <name type="common">Common soapwort</name>
    <name type="synonym">Lychnis saponaria</name>
    <dbReference type="NCBI Taxonomy" id="3572"/>
    <lineage>
        <taxon>Eukaryota</taxon>
        <taxon>Viridiplantae</taxon>
        <taxon>Streptophyta</taxon>
        <taxon>Embryophyta</taxon>
        <taxon>Tracheophyta</taxon>
        <taxon>Spermatophyta</taxon>
        <taxon>Magnoliopsida</taxon>
        <taxon>eudicotyledons</taxon>
        <taxon>Gunneridae</taxon>
        <taxon>Pentapetalae</taxon>
        <taxon>Caryophyllales</taxon>
        <taxon>Caryophyllaceae</taxon>
        <taxon>Caryophylleae</taxon>
        <taxon>Saponaria</taxon>
    </lineage>
</organism>
<dbReference type="PANTHER" id="PTHR34222">
    <property type="entry name" value="GAG_PRE-INTEGRS DOMAIN-CONTAINING PROTEIN"/>
    <property type="match status" value="1"/>
</dbReference>
<keyword evidence="2" id="KW-1185">Reference proteome</keyword>
<dbReference type="GO" id="GO:0003676">
    <property type="term" value="F:nucleic acid binding"/>
    <property type="evidence" value="ECO:0007669"/>
    <property type="project" value="InterPro"/>
</dbReference>
<comment type="caution">
    <text evidence="1">The sequence shown here is derived from an EMBL/GenBank/DDBJ whole genome shotgun (WGS) entry which is preliminary data.</text>
</comment>
<gene>
    <name evidence="1" type="ORF">RND81_11G035300</name>
</gene>
<evidence type="ECO:0008006" key="3">
    <source>
        <dbReference type="Google" id="ProtNLM"/>
    </source>
</evidence>
<dbReference type="InterPro" id="IPR036875">
    <property type="entry name" value="Znf_CCHC_sf"/>
</dbReference>
<dbReference type="GO" id="GO:0008270">
    <property type="term" value="F:zinc ion binding"/>
    <property type="evidence" value="ECO:0007669"/>
    <property type="project" value="InterPro"/>
</dbReference>
<dbReference type="SUPFAM" id="SSF57756">
    <property type="entry name" value="Retrovirus zinc finger-like domains"/>
    <property type="match status" value="1"/>
</dbReference>
<protein>
    <recommendedName>
        <fullName evidence="3">CCHC-type domain-containing protein</fullName>
    </recommendedName>
</protein>
<sequence length="156" mass="17727">MKKIVDRDNKNRLLDFLMGLDATYEVAKDQILSSDPLPTVNQAFFKIQQIEMQRSIHHNAFDAQENMAMAAHKTGYNQSSFSKGYFPSSAGKAYQTVAAHTLSRDNKRSRKPLECDYCGKRGHTRHYCFKLMAHNKANGAVKTDFRGRIAAHVEET</sequence>
<accession>A0AAW1HHC3</accession>
<evidence type="ECO:0000313" key="1">
    <source>
        <dbReference type="EMBL" id="KAK9675840.1"/>
    </source>
</evidence>
<dbReference type="AlphaFoldDB" id="A0AAW1HHC3"/>